<dbReference type="SUPFAM" id="SSF52540">
    <property type="entry name" value="P-loop containing nucleoside triphosphate hydrolases"/>
    <property type="match status" value="1"/>
</dbReference>
<dbReference type="GO" id="GO:0043024">
    <property type="term" value="F:ribosomal small subunit binding"/>
    <property type="evidence" value="ECO:0007669"/>
    <property type="project" value="TreeGrafter"/>
</dbReference>
<gene>
    <name evidence="8" type="primary">ache</name>
    <name evidence="8" type="ORF">AK812_SmicGene25993</name>
</gene>
<keyword evidence="4" id="KW-0342">GTP-binding</keyword>
<dbReference type="PANTHER" id="PTHR42698:SF1">
    <property type="entry name" value="GTPASE ERA, MITOCHONDRIAL"/>
    <property type="match status" value="1"/>
</dbReference>
<evidence type="ECO:0000313" key="8">
    <source>
        <dbReference type="EMBL" id="OLP92211.1"/>
    </source>
</evidence>
<dbReference type="PROSITE" id="PS00122">
    <property type="entry name" value="CARBOXYLESTERASE_B_1"/>
    <property type="match status" value="1"/>
</dbReference>
<dbReference type="InterPro" id="IPR005662">
    <property type="entry name" value="GTPase_Era-like"/>
</dbReference>
<keyword evidence="9" id="KW-1185">Reference proteome</keyword>
<dbReference type="PRINTS" id="PR00326">
    <property type="entry name" value="GTP1OBG"/>
</dbReference>
<evidence type="ECO:0000313" key="9">
    <source>
        <dbReference type="Proteomes" id="UP000186817"/>
    </source>
</evidence>
<dbReference type="Gene3D" id="3.40.50.300">
    <property type="entry name" value="P-loop containing nucleotide triphosphate hydrolases"/>
    <property type="match status" value="1"/>
</dbReference>
<dbReference type="PANTHER" id="PTHR42698">
    <property type="entry name" value="GTPASE ERA"/>
    <property type="match status" value="1"/>
</dbReference>
<dbReference type="Pfam" id="PF00135">
    <property type="entry name" value="COesterase"/>
    <property type="match status" value="1"/>
</dbReference>
<dbReference type="InterPro" id="IPR009019">
    <property type="entry name" value="KH_sf_prok-type"/>
</dbReference>
<feature type="domain" description="Carboxylesterase type B" evidence="6">
    <location>
        <begin position="254"/>
        <end position="505"/>
    </location>
</feature>
<evidence type="ECO:0000256" key="2">
    <source>
        <dbReference type="ARBA" id="ARBA00022741"/>
    </source>
</evidence>
<keyword evidence="3" id="KW-0378">Hydrolase</keyword>
<dbReference type="InterPro" id="IPR029058">
    <property type="entry name" value="AB_hydrolase_fold"/>
</dbReference>
<dbReference type="InterPro" id="IPR006073">
    <property type="entry name" value="GTP-bd"/>
</dbReference>
<dbReference type="Gene3D" id="3.40.50.1820">
    <property type="entry name" value="alpha/beta hydrolase"/>
    <property type="match status" value="1"/>
</dbReference>
<dbReference type="CDD" id="cd22534">
    <property type="entry name" value="KH-II_Era"/>
    <property type="match status" value="1"/>
</dbReference>
<dbReference type="Proteomes" id="UP000186817">
    <property type="component" value="Unassembled WGS sequence"/>
</dbReference>
<dbReference type="SUPFAM" id="SSF53474">
    <property type="entry name" value="alpha/beta-Hydrolases"/>
    <property type="match status" value="1"/>
</dbReference>
<dbReference type="SUPFAM" id="SSF54814">
    <property type="entry name" value="Prokaryotic type KH domain (KH-domain type II)"/>
    <property type="match status" value="1"/>
</dbReference>
<dbReference type="Pfam" id="PF01926">
    <property type="entry name" value="MMR_HSR1"/>
    <property type="match status" value="1"/>
</dbReference>
<dbReference type="EMBL" id="LSRX01000630">
    <property type="protein sequence ID" value="OLP92211.1"/>
    <property type="molecule type" value="Genomic_DNA"/>
</dbReference>
<dbReference type="GO" id="GO:0016787">
    <property type="term" value="F:hydrolase activity"/>
    <property type="evidence" value="ECO:0007669"/>
    <property type="project" value="UniProtKB-KW"/>
</dbReference>
<dbReference type="OrthoDB" id="8954335at2759"/>
<dbReference type="CDD" id="cd04163">
    <property type="entry name" value="Era"/>
    <property type="match status" value="1"/>
</dbReference>
<dbReference type="InterPro" id="IPR019826">
    <property type="entry name" value="Carboxylesterase_B_AS"/>
</dbReference>
<feature type="region of interest" description="Disordered" evidence="5">
    <location>
        <begin position="36"/>
        <end position="58"/>
    </location>
</feature>
<comment type="caution">
    <text evidence="8">The sequence shown here is derived from an EMBL/GenBank/DDBJ whole genome shotgun (WGS) entry which is preliminary data.</text>
</comment>
<name>A0A1Q9DAM2_SYMMI</name>
<proteinExistence type="inferred from homology"/>
<dbReference type="GO" id="GO:0019843">
    <property type="term" value="F:rRNA binding"/>
    <property type="evidence" value="ECO:0007669"/>
    <property type="project" value="TreeGrafter"/>
</dbReference>
<sequence length="1261" mass="140309">MQRLMQLPAGQRGLHRLQSRRMSIMERYRKVRPVPERPAHPWARPPETEAEASVAAEDQDNTGTELFDARHDSPAAAAAGIMAWRAAFLWFSLDRAAAFDFDADLKQDLTKWWGKAAFEGAVQSAHHDVHLAGYTLCSPAAQRAESTLRRLLRRHQSGGACSGLPVSIAQHAWRYTEEELDRCLDLAPGESCTMACQDFPDLQAALKCDGANLTGIPPPGDCRHQFDPDIVHAPSGSVMGLLRRIPLKWPSGEETSALVRTFWGIPYGEEPVRFQAAKAKAKWTGVRASADFYVEQPVLCPNLPPLGRSGDAREDCLQLHVYAPHAPAPKPRPVFVFLIPGGFIGTDFFQKGWYDGARFAVRNDAIFISVGYRSGFLGHWVHEQLAEEDPDGSTGNYEALDQRLALQWVQKNIQSFGGDPGRVTLAGHSSGAFSVNFHLLSPGSRGLFAHGILEGTALDSGWYYSTKEDGLKFYATLAEQLGCSGADQIRCLRALPVSSFYNFSNVTFHEELGKIKGLGKWGLAKGLAEAAWSALGFQGSFRSKGLQLGDVPILAGPLWPVLPVGFVVDGSEAGLPAPPRLLYESGRVNPAKVYLNHGTDEGTVFALIMYAAYPWYEAPSLSHAATDEIMTWAFNSSVPQLYPHGRGDSAPFYRMSRAIADSTFVCPHRRYASALSKQMPNSVFYAETTFAGDDMQDSNWLSAAIHRDLSYFVGAWHMNQVLWIFGVNDTLKVCNSTKQTNLGFDYASWRSEDELMHQLVNCRYALFAHCGNPDASSNSSCAQDVLKLHSCRSTYGLPHGALTPRPFPPFEKAEGGARFAMTPYAEPKLVSPSAEEERVCAWWDAAAPTHFITSACRGCAAHHVKEVREVLVCRSWEWEVAKLLQPRRPLSYVRAAVPSEAQFRTWDPPVQPAEPRLLRVGLMGPPNAGKSSLMNIILDNPISAVSPKVNTTRENVRGVKTIGHTQLIFLDVPGIIPSHEKLANRELVAQAWQGYQECDVCLLVIDVVKRPNAEIFDVVRKICPKEDIGEAGLRRRMRSLMEVNDEGERELPADAYNLLPRSLPRWAGNSLTTRAQDRPPVTLVLNKVDKASEMRWVMSREREFRTHGQFDGIFYTSALKANGIVTLLEHLKQRAKPRPWLYPAEMITTMSHTEQVKQVVNTHIFKRFNSDVPYKIEQQTVGWTPRLDGSLVIEHEVIVKDSVVARMILGVRNSVLHDLKQQVSDTLQLLWGIPVEARIWVRPLKQRLSKSDMAQLGYEPK</sequence>
<evidence type="ECO:0000256" key="4">
    <source>
        <dbReference type="ARBA" id="ARBA00023134"/>
    </source>
</evidence>
<comment type="similarity">
    <text evidence="1">Belongs to the type-B carboxylesterase/lipase family.</text>
</comment>
<evidence type="ECO:0000259" key="6">
    <source>
        <dbReference type="Pfam" id="PF00135"/>
    </source>
</evidence>
<dbReference type="InterPro" id="IPR002018">
    <property type="entry name" value="CarbesteraseB"/>
</dbReference>
<reference evidence="8 9" key="1">
    <citation type="submission" date="2016-02" db="EMBL/GenBank/DDBJ databases">
        <title>Genome analysis of coral dinoflagellate symbionts highlights evolutionary adaptations to a symbiotic lifestyle.</title>
        <authorList>
            <person name="Aranda M."/>
            <person name="Li Y."/>
            <person name="Liew Y.J."/>
            <person name="Baumgarten S."/>
            <person name="Simakov O."/>
            <person name="Wilson M."/>
            <person name="Piel J."/>
            <person name="Ashoor H."/>
            <person name="Bougouffa S."/>
            <person name="Bajic V.B."/>
            <person name="Ryu T."/>
            <person name="Ravasi T."/>
            <person name="Bayer T."/>
            <person name="Micklem G."/>
            <person name="Kim H."/>
            <person name="Bhak J."/>
            <person name="Lajeunesse T.C."/>
            <person name="Voolstra C.R."/>
        </authorList>
    </citation>
    <scope>NUCLEOTIDE SEQUENCE [LARGE SCALE GENOMIC DNA]</scope>
    <source>
        <strain evidence="8 9">CCMP2467</strain>
    </source>
</reference>
<dbReference type="Gene3D" id="3.30.300.20">
    <property type="match status" value="1"/>
</dbReference>
<dbReference type="InterPro" id="IPR015946">
    <property type="entry name" value="KH_dom-like_a/b"/>
</dbReference>
<accession>A0A1Q9DAM2</accession>
<dbReference type="InterPro" id="IPR027417">
    <property type="entry name" value="P-loop_NTPase"/>
</dbReference>
<dbReference type="ESTHER" id="symmi-a0a1q9dam2">
    <property type="family name" value="Carb_B_Root"/>
</dbReference>
<keyword evidence="2" id="KW-0547">Nucleotide-binding</keyword>
<dbReference type="AlphaFoldDB" id="A0A1Q9DAM2"/>
<evidence type="ECO:0000256" key="3">
    <source>
        <dbReference type="ARBA" id="ARBA00022801"/>
    </source>
</evidence>
<dbReference type="GO" id="GO:0005525">
    <property type="term" value="F:GTP binding"/>
    <property type="evidence" value="ECO:0007669"/>
    <property type="project" value="UniProtKB-KW"/>
</dbReference>
<protein>
    <submittedName>
        <fullName evidence="8">Acetylcholinesterase</fullName>
    </submittedName>
</protein>
<evidence type="ECO:0000256" key="5">
    <source>
        <dbReference type="SAM" id="MobiDB-lite"/>
    </source>
</evidence>
<dbReference type="InterPro" id="IPR030388">
    <property type="entry name" value="G_ERA_dom"/>
</dbReference>
<evidence type="ECO:0000259" key="7">
    <source>
        <dbReference type="Pfam" id="PF01926"/>
    </source>
</evidence>
<evidence type="ECO:0000256" key="1">
    <source>
        <dbReference type="ARBA" id="ARBA00005964"/>
    </source>
</evidence>
<dbReference type="GO" id="GO:0000028">
    <property type="term" value="P:ribosomal small subunit assembly"/>
    <property type="evidence" value="ECO:0007669"/>
    <property type="project" value="TreeGrafter"/>
</dbReference>
<feature type="domain" description="G" evidence="7">
    <location>
        <begin position="919"/>
        <end position="1015"/>
    </location>
</feature>
<organism evidence="8 9">
    <name type="scientific">Symbiodinium microadriaticum</name>
    <name type="common">Dinoflagellate</name>
    <name type="synonym">Zooxanthella microadriatica</name>
    <dbReference type="NCBI Taxonomy" id="2951"/>
    <lineage>
        <taxon>Eukaryota</taxon>
        <taxon>Sar</taxon>
        <taxon>Alveolata</taxon>
        <taxon>Dinophyceae</taxon>
        <taxon>Suessiales</taxon>
        <taxon>Symbiodiniaceae</taxon>
        <taxon>Symbiodinium</taxon>
    </lineage>
</organism>